<dbReference type="GO" id="GO:0003700">
    <property type="term" value="F:DNA-binding transcription factor activity"/>
    <property type="evidence" value="ECO:0007669"/>
    <property type="project" value="InterPro"/>
</dbReference>
<evidence type="ECO:0000256" key="1">
    <source>
        <dbReference type="ARBA" id="ARBA00023015"/>
    </source>
</evidence>
<dbReference type="SMART" id="SM00342">
    <property type="entry name" value="HTH_ARAC"/>
    <property type="match status" value="1"/>
</dbReference>
<protein>
    <submittedName>
        <fullName evidence="5">AraC family transcriptional regulator</fullName>
    </submittedName>
</protein>
<dbReference type="InterPro" id="IPR009057">
    <property type="entry name" value="Homeodomain-like_sf"/>
</dbReference>
<sequence>MFYIRADIIKGMNENLFELFGDVFVTDFSITGDDYKKIIDLGEYGQFETYSLFPGIVLAFIDINLQNHENVYVEEKISSRLLMINHCLDGRYAYSVGDDEIIYFGKGDLCINIYDMTKTCSDFPLGFYNGLEIFIDVDMANDYVKQYIPDFDLIEFYELLKKSQGYVLLRSNNKIDHVIGELYHVDNRIKLSYFKLKCLELLLFFSITNFDVHENISLTKQQVKIVDDVKNELINDLESKITIDELADNYGISKTTLKKCFKKVHGKPIFKWRKEYKLEYACKLIEGGSYTISEISKMVGYSSPSKFTQAFKEYIGCTPSEYKK</sequence>
<dbReference type="EMBL" id="CP017803">
    <property type="protein sequence ID" value="ATZ60564.1"/>
    <property type="molecule type" value="Genomic_DNA"/>
</dbReference>
<keyword evidence="2" id="KW-0238">DNA-binding</keyword>
<accession>A0A2H4U8Y4</accession>
<evidence type="ECO:0000313" key="6">
    <source>
        <dbReference type="Proteomes" id="UP000232133"/>
    </source>
</evidence>
<reference evidence="5 6" key="1">
    <citation type="submission" date="2016-10" db="EMBL/GenBank/DDBJ databases">
        <authorList>
            <person name="Varghese N."/>
        </authorList>
    </citation>
    <scope>NUCLEOTIDE SEQUENCE [LARGE SCALE GENOMIC DNA]</scope>
    <source>
        <strain evidence="5 6">KB11</strain>
    </source>
</reference>
<dbReference type="InterPro" id="IPR020449">
    <property type="entry name" value="Tscrpt_reg_AraC-type_HTH"/>
</dbReference>
<keyword evidence="3" id="KW-0804">Transcription</keyword>
<dbReference type="SUPFAM" id="SSF46689">
    <property type="entry name" value="Homeodomain-like"/>
    <property type="match status" value="2"/>
</dbReference>
<name>A0A2H4U8Y4_METSM</name>
<feature type="domain" description="HTH araC/xylS-type" evidence="4">
    <location>
        <begin position="227"/>
        <end position="324"/>
    </location>
</feature>
<gene>
    <name evidence="5" type="ORF">BK798_05850</name>
</gene>
<dbReference type="GeneID" id="35118883"/>
<dbReference type="AlphaFoldDB" id="A0A2H4U8Y4"/>
<evidence type="ECO:0000259" key="4">
    <source>
        <dbReference type="PROSITE" id="PS01124"/>
    </source>
</evidence>
<dbReference type="Pfam" id="PF12833">
    <property type="entry name" value="HTH_18"/>
    <property type="match status" value="1"/>
</dbReference>
<proteinExistence type="predicted"/>
<dbReference type="InterPro" id="IPR053142">
    <property type="entry name" value="PchR_regulatory_protein"/>
</dbReference>
<organism evidence="5 6">
    <name type="scientific">Methanobrevibacter smithii</name>
    <dbReference type="NCBI Taxonomy" id="2173"/>
    <lineage>
        <taxon>Archaea</taxon>
        <taxon>Methanobacteriati</taxon>
        <taxon>Methanobacteriota</taxon>
        <taxon>Methanomada group</taxon>
        <taxon>Methanobacteria</taxon>
        <taxon>Methanobacteriales</taxon>
        <taxon>Methanobacteriaceae</taxon>
        <taxon>Methanobrevibacter</taxon>
    </lineage>
</organism>
<dbReference type="Proteomes" id="UP000232133">
    <property type="component" value="Chromosome"/>
</dbReference>
<dbReference type="InterPro" id="IPR018060">
    <property type="entry name" value="HTH_AraC"/>
</dbReference>
<dbReference type="PRINTS" id="PR00032">
    <property type="entry name" value="HTHARAC"/>
</dbReference>
<evidence type="ECO:0000256" key="3">
    <source>
        <dbReference type="ARBA" id="ARBA00023163"/>
    </source>
</evidence>
<dbReference type="PROSITE" id="PS01124">
    <property type="entry name" value="HTH_ARAC_FAMILY_2"/>
    <property type="match status" value="1"/>
</dbReference>
<dbReference type="PANTHER" id="PTHR47893:SF1">
    <property type="entry name" value="REGULATORY PROTEIN PCHR"/>
    <property type="match status" value="1"/>
</dbReference>
<evidence type="ECO:0000256" key="2">
    <source>
        <dbReference type="ARBA" id="ARBA00023125"/>
    </source>
</evidence>
<dbReference type="Gene3D" id="1.10.10.60">
    <property type="entry name" value="Homeodomain-like"/>
    <property type="match status" value="1"/>
</dbReference>
<dbReference type="GO" id="GO:0043565">
    <property type="term" value="F:sequence-specific DNA binding"/>
    <property type="evidence" value="ECO:0007669"/>
    <property type="project" value="InterPro"/>
</dbReference>
<keyword evidence="1" id="KW-0805">Transcription regulation</keyword>
<evidence type="ECO:0000313" key="5">
    <source>
        <dbReference type="EMBL" id="ATZ60564.1"/>
    </source>
</evidence>
<dbReference type="RefSeq" id="WP_004033163.1">
    <property type="nucleotide sequence ID" value="NZ_CAABOX010000001.1"/>
</dbReference>
<dbReference type="PANTHER" id="PTHR47893">
    <property type="entry name" value="REGULATORY PROTEIN PCHR"/>
    <property type="match status" value="1"/>
</dbReference>